<dbReference type="GO" id="GO:0005737">
    <property type="term" value="C:cytoplasm"/>
    <property type="evidence" value="ECO:0007669"/>
    <property type="project" value="TreeGrafter"/>
</dbReference>
<dbReference type="Pfam" id="PF00441">
    <property type="entry name" value="Acyl-CoA_dh_1"/>
    <property type="match status" value="1"/>
</dbReference>
<dbReference type="InterPro" id="IPR009075">
    <property type="entry name" value="AcylCo_DH/oxidase_C"/>
</dbReference>
<dbReference type="GO" id="GO:0050660">
    <property type="term" value="F:flavin adenine dinucleotide binding"/>
    <property type="evidence" value="ECO:0007669"/>
    <property type="project" value="InterPro"/>
</dbReference>
<dbReference type="InterPro" id="IPR009100">
    <property type="entry name" value="AcylCoA_DH/oxidase_NM_dom_sf"/>
</dbReference>
<dbReference type="Gene3D" id="1.10.540.10">
    <property type="entry name" value="Acyl-CoA dehydrogenase/oxidase, N-terminal domain"/>
    <property type="match status" value="1"/>
</dbReference>
<evidence type="ECO:0008006" key="12">
    <source>
        <dbReference type="Google" id="ProtNLM"/>
    </source>
</evidence>
<comment type="cofactor">
    <cofactor evidence="1 6">
        <name>FAD</name>
        <dbReference type="ChEBI" id="CHEBI:57692"/>
    </cofactor>
</comment>
<accession>A0A0D1YWC4</accession>
<dbReference type="InterPro" id="IPR013786">
    <property type="entry name" value="AcylCoA_DH/ox_N"/>
</dbReference>
<evidence type="ECO:0000256" key="5">
    <source>
        <dbReference type="ARBA" id="ARBA00023002"/>
    </source>
</evidence>
<feature type="domain" description="Acyl-CoA dehydrogenase/oxidase C-terminal" evidence="7">
    <location>
        <begin position="268"/>
        <end position="423"/>
    </location>
</feature>
<dbReference type="AlphaFoldDB" id="A0A0D1YWC4"/>
<dbReference type="Proteomes" id="UP000053599">
    <property type="component" value="Unassembled WGS sequence"/>
</dbReference>
<dbReference type="OrthoDB" id="10254877at2759"/>
<dbReference type="SUPFAM" id="SSF56645">
    <property type="entry name" value="Acyl-CoA dehydrogenase NM domain-like"/>
    <property type="match status" value="1"/>
</dbReference>
<organism evidence="10 11">
    <name type="scientific">Exophiala sideris</name>
    <dbReference type="NCBI Taxonomy" id="1016849"/>
    <lineage>
        <taxon>Eukaryota</taxon>
        <taxon>Fungi</taxon>
        <taxon>Dikarya</taxon>
        <taxon>Ascomycota</taxon>
        <taxon>Pezizomycotina</taxon>
        <taxon>Eurotiomycetes</taxon>
        <taxon>Chaetothyriomycetidae</taxon>
        <taxon>Chaetothyriales</taxon>
        <taxon>Herpotrichiellaceae</taxon>
        <taxon>Exophiala</taxon>
    </lineage>
</organism>
<dbReference type="InterPro" id="IPR046373">
    <property type="entry name" value="Acyl-CoA_Oxase/DH_mid-dom_sf"/>
</dbReference>
<sequence>MASSTNLVPFSEPTWLAGFPSPYYKDTHRKWQKACRAFIEEHLLPYAMDWEREETVPDHLFQTFAKHNMLIPNLPAPLPVEWLKKVGIHDILGTSVEEWDYFHTGIYLDEMARTGLAGPSGSMTAGHAFGIPPIIKFGSKTLHEKFLPDLLPGKKRACIAITEPGAGSDVANIATTAVKSADGKHYIVNGEKKWITNGFWSEYAAMAVRTGGPGAGGLSMIVCPLKGHPGVNMRRLKVSGQVSAGTTYIELDDVKVPVENIIGEEGLGMRYVMTNFNHERLTISVSVARQARVALSSAFAYVMKREAFGKQLIEQPVVRHRLAKAGAELETLQAWVEQFLYYMTQLTKAEADIKLGGLTALAKAKAGMVLNECAQTAVLLFGGNGYTRTGQGEIAERIYREVPGARIPGGSEDVMLDLAIRQLVKNYRNATKAMERPQGSSKL</sequence>
<dbReference type="Pfam" id="PF02771">
    <property type="entry name" value="Acyl-CoA_dh_N"/>
    <property type="match status" value="1"/>
</dbReference>
<keyword evidence="4 6" id="KW-0274">FAD</keyword>
<dbReference type="SUPFAM" id="SSF47203">
    <property type="entry name" value="Acyl-CoA dehydrogenase C-terminal domain-like"/>
    <property type="match status" value="1"/>
</dbReference>
<evidence type="ECO:0000259" key="7">
    <source>
        <dbReference type="Pfam" id="PF00441"/>
    </source>
</evidence>
<evidence type="ECO:0000259" key="9">
    <source>
        <dbReference type="Pfam" id="PF02771"/>
    </source>
</evidence>
<dbReference type="GO" id="GO:0003995">
    <property type="term" value="F:acyl-CoA dehydrogenase activity"/>
    <property type="evidence" value="ECO:0007669"/>
    <property type="project" value="TreeGrafter"/>
</dbReference>
<dbReference type="PANTHER" id="PTHR48083:SF15">
    <property type="entry name" value="ACYL-COA DEHYDROGENASE APDG"/>
    <property type="match status" value="1"/>
</dbReference>
<keyword evidence="5 6" id="KW-0560">Oxidoreductase</keyword>
<proteinExistence type="inferred from homology"/>
<dbReference type="GO" id="GO:0033539">
    <property type="term" value="P:fatty acid beta-oxidation using acyl-CoA dehydrogenase"/>
    <property type="evidence" value="ECO:0007669"/>
    <property type="project" value="TreeGrafter"/>
</dbReference>
<evidence type="ECO:0000313" key="10">
    <source>
        <dbReference type="EMBL" id="KIV79128.1"/>
    </source>
</evidence>
<dbReference type="STRING" id="1016849.A0A0D1YWC4"/>
<feature type="domain" description="Acyl-CoA dehydrogenase/oxidase N-terminal" evidence="9">
    <location>
        <begin position="26"/>
        <end position="153"/>
    </location>
</feature>
<comment type="similarity">
    <text evidence="2 6">Belongs to the acyl-CoA dehydrogenase family.</text>
</comment>
<evidence type="ECO:0000256" key="4">
    <source>
        <dbReference type="ARBA" id="ARBA00022827"/>
    </source>
</evidence>
<gene>
    <name evidence="10" type="ORF">PV11_06711</name>
</gene>
<evidence type="ECO:0000256" key="1">
    <source>
        <dbReference type="ARBA" id="ARBA00001974"/>
    </source>
</evidence>
<dbReference type="InterPro" id="IPR050741">
    <property type="entry name" value="Acyl-CoA_dehydrogenase"/>
</dbReference>
<evidence type="ECO:0000313" key="11">
    <source>
        <dbReference type="Proteomes" id="UP000053599"/>
    </source>
</evidence>
<dbReference type="Pfam" id="PF02770">
    <property type="entry name" value="Acyl-CoA_dh_M"/>
    <property type="match status" value="1"/>
</dbReference>
<evidence type="ECO:0000259" key="8">
    <source>
        <dbReference type="Pfam" id="PF02770"/>
    </source>
</evidence>
<name>A0A0D1YWC4_9EURO</name>
<feature type="domain" description="Acyl-CoA oxidase/dehydrogenase middle" evidence="8">
    <location>
        <begin position="158"/>
        <end position="254"/>
    </location>
</feature>
<dbReference type="EMBL" id="KN846953">
    <property type="protein sequence ID" value="KIV79128.1"/>
    <property type="molecule type" value="Genomic_DNA"/>
</dbReference>
<dbReference type="InterPro" id="IPR037069">
    <property type="entry name" value="AcylCoA_DH/ox_N_sf"/>
</dbReference>
<dbReference type="InterPro" id="IPR036250">
    <property type="entry name" value="AcylCo_DH-like_C"/>
</dbReference>
<evidence type="ECO:0000256" key="2">
    <source>
        <dbReference type="ARBA" id="ARBA00009347"/>
    </source>
</evidence>
<dbReference type="PANTHER" id="PTHR48083">
    <property type="entry name" value="MEDIUM-CHAIN SPECIFIC ACYL-COA DEHYDROGENASE, MITOCHONDRIAL-RELATED"/>
    <property type="match status" value="1"/>
</dbReference>
<reference evidence="10 11" key="1">
    <citation type="submission" date="2015-01" db="EMBL/GenBank/DDBJ databases">
        <title>The Genome Sequence of Exophiala sideris CBS121828.</title>
        <authorList>
            <consortium name="The Broad Institute Genomics Platform"/>
            <person name="Cuomo C."/>
            <person name="de Hoog S."/>
            <person name="Gorbushina A."/>
            <person name="Stielow B."/>
            <person name="Teixiera M."/>
            <person name="Abouelleil A."/>
            <person name="Chapman S.B."/>
            <person name="Priest M."/>
            <person name="Young S.K."/>
            <person name="Wortman J."/>
            <person name="Nusbaum C."/>
            <person name="Birren B."/>
        </authorList>
    </citation>
    <scope>NUCLEOTIDE SEQUENCE [LARGE SCALE GENOMIC DNA]</scope>
    <source>
        <strain evidence="10 11">CBS 121828</strain>
    </source>
</reference>
<evidence type="ECO:0000256" key="3">
    <source>
        <dbReference type="ARBA" id="ARBA00022630"/>
    </source>
</evidence>
<dbReference type="Gene3D" id="2.40.110.10">
    <property type="entry name" value="Butyryl-CoA Dehydrogenase, subunit A, domain 2"/>
    <property type="match status" value="1"/>
</dbReference>
<evidence type="ECO:0000256" key="6">
    <source>
        <dbReference type="RuleBase" id="RU362125"/>
    </source>
</evidence>
<dbReference type="Gene3D" id="1.20.140.10">
    <property type="entry name" value="Butyryl-CoA Dehydrogenase, subunit A, domain 3"/>
    <property type="match status" value="1"/>
</dbReference>
<keyword evidence="3 6" id="KW-0285">Flavoprotein</keyword>
<protein>
    <recommendedName>
        <fullName evidence="12">Acyl-CoA dehydrogenase</fullName>
    </recommendedName>
</protein>
<dbReference type="InterPro" id="IPR006091">
    <property type="entry name" value="Acyl-CoA_Oxase/DH_mid-dom"/>
</dbReference>
<dbReference type="HOGENOM" id="CLU_018204_4_1_1"/>